<dbReference type="PROSITE" id="PS00455">
    <property type="entry name" value="AMP_BINDING"/>
    <property type="match status" value="1"/>
</dbReference>
<organism evidence="5 6">
    <name type="scientific">Cyphellophora europaea (strain CBS 101466)</name>
    <name type="common">Phialophora europaea</name>
    <dbReference type="NCBI Taxonomy" id="1220924"/>
    <lineage>
        <taxon>Eukaryota</taxon>
        <taxon>Fungi</taxon>
        <taxon>Dikarya</taxon>
        <taxon>Ascomycota</taxon>
        <taxon>Pezizomycotina</taxon>
        <taxon>Eurotiomycetes</taxon>
        <taxon>Chaetothyriomycetidae</taxon>
        <taxon>Chaetothyriales</taxon>
        <taxon>Cyphellophoraceae</taxon>
        <taxon>Cyphellophora</taxon>
    </lineage>
</organism>
<keyword evidence="6" id="KW-1185">Reference proteome</keyword>
<keyword evidence="1" id="KW-0547">Nucleotide-binding</keyword>
<dbReference type="GO" id="GO:0005777">
    <property type="term" value="C:peroxisome"/>
    <property type="evidence" value="ECO:0007669"/>
    <property type="project" value="EnsemblFungi"/>
</dbReference>
<proteinExistence type="predicted"/>
<dbReference type="GO" id="GO:0016020">
    <property type="term" value="C:membrane"/>
    <property type="evidence" value="ECO:0007669"/>
    <property type="project" value="TreeGrafter"/>
</dbReference>
<evidence type="ECO:0000313" key="5">
    <source>
        <dbReference type="EMBL" id="ETN36669.1"/>
    </source>
</evidence>
<evidence type="ECO:0000259" key="4">
    <source>
        <dbReference type="Pfam" id="PF00501"/>
    </source>
</evidence>
<gene>
    <name evidence="5" type="ORF">HMPREF1541_08947</name>
</gene>
<dbReference type="GO" id="GO:0031957">
    <property type="term" value="F:very long-chain fatty acid-CoA ligase activity"/>
    <property type="evidence" value="ECO:0007669"/>
    <property type="project" value="EnsemblFungi"/>
</dbReference>
<evidence type="ECO:0000256" key="1">
    <source>
        <dbReference type="ARBA" id="ARBA00022741"/>
    </source>
</evidence>
<dbReference type="Pfam" id="PF00501">
    <property type="entry name" value="AMP-binding"/>
    <property type="match status" value="1"/>
</dbReference>
<dbReference type="PANTHER" id="PTHR43272:SF33">
    <property type="entry name" value="AMP-BINDING DOMAIN-CONTAINING PROTEIN-RELATED"/>
    <property type="match status" value="1"/>
</dbReference>
<dbReference type="RefSeq" id="XP_008721487.1">
    <property type="nucleotide sequence ID" value="XM_008723265.1"/>
</dbReference>
<dbReference type="GO" id="GO:0005783">
    <property type="term" value="C:endoplasmic reticulum"/>
    <property type="evidence" value="ECO:0007669"/>
    <property type="project" value="TreeGrafter"/>
</dbReference>
<feature type="region of interest" description="Disordered" evidence="3">
    <location>
        <begin position="1"/>
        <end position="38"/>
    </location>
</feature>
<dbReference type="GO" id="GO:0006635">
    <property type="term" value="P:fatty acid beta-oxidation"/>
    <property type="evidence" value="ECO:0007669"/>
    <property type="project" value="EnsemblFungi"/>
</dbReference>
<evidence type="ECO:0000256" key="2">
    <source>
        <dbReference type="ARBA" id="ARBA00022840"/>
    </source>
</evidence>
<reference evidence="5 6" key="1">
    <citation type="submission" date="2013-03" db="EMBL/GenBank/DDBJ databases">
        <title>The Genome Sequence of Phialophora europaea CBS 101466.</title>
        <authorList>
            <consortium name="The Broad Institute Genomics Platform"/>
            <person name="Cuomo C."/>
            <person name="de Hoog S."/>
            <person name="Gorbushina A."/>
            <person name="Walker B."/>
            <person name="Young S.K."/>
            <person name="Zeng Q."/>
            <person name="Gargeya S."/>
            <person name="Fitzgerald M."/>
            <person name="Haas B."/>
            <person name="Abouelleil A."/>
            <person name="Allen A.W."/>
            <person name="Alvarado L."/>
            <person name="Arachchi H.M."/>
            <person name="Berlin A.M."/>
            <person name="Chapman S.B."/>
            <person name="Gainer-Dewar J."/>
            <person name="Goldberg J."/>
            <person name="Griggs A."/>
            <person name="Gujja S."/>
            <person name="Hansen M."/>
            <person name="Howarth C."/>
            <person name="Imamovic A."/>
            <person name="Ireland A."/>
            <person name="Larimer J."/>
            <person name="McCowan C."/>
            <person name="Murphy C."/>
            <person name="Pearson M."/>
            <person name="Poon T.W."/>
            <person name="Priest M."/>
            <person name="Roberts A."/>
            <person name="Saif S."/>
            <person name="Shea T."/>
            <person name="Sisk P."/>
            <person name="Sykes S."/>
            <person name="Wortman J."/>
            <person name="Nusbaum C."/>
            <person name="Birren B."/>
        </authorList>
    </citation>
    <scope>NUCLEOTIDE SEQUENCE [LARGE SCALE GENOMIC DNA]</scope>
    <source>
        <strain evidence="5 6">CBS 101466</strain>
    </source>
</reference>
<dbReference type="Proteomes" id="UP000030752">
    <property type="component" value="Unassembled WGS sequence"/>
</dbReference>
<dbReference type="eggNOG" id="KOG1256">
    <property type="taxonomic scope" value="Eukaryota"/>
</dbReference>
<dbReference type="PANTHER" id="PTHR43272">
    <property type="entry name" value="LONG-CHAIN-FATTY-ACID--COA LIGASE"/>
    <property type="match status" value="1"/>
</dbReference>
<dbReference type="EMBL" id="KB822725">
    <property type="protein sequence ID" value="ETN36669.1"/>
    <property type="molecule type" value="Genomic_DNA"/>
</dbReference>
<evidence type="ECO:0000256" key="3">
    <source>
        <dbReference type="SAM" id="MobiDB-lite"/>
    </source>
</evidence>
<name>W2RLQ8_CYPE1</name>
<dbReference type="HOGENOM" id="CLU_000022_45_4_1"/>
<sequence length="707" mass="77935">MTSFLSSKPLHLQKGHEFAKPPPKGQAHAVPVPNSAQQDRSPIYRHWRIANGLVESLDPDVRTVHEAFEQTAKRLPHQPCLGHRPWSSAKQSYGRYEWLDYETVQQRRAAFGAGLVELHAREGITGKYGIGLWCQNRPEWQITDLACMSQSLFGVSLYETLGPETIEYIINHAGLACVVTSLPHVPALLKLKPRLPTLKLIITVEPLDAAENELQDCSKKAILSTLASDAGVHIFSLPEVEAIGTASGRPYNPPQPSDIVTINYTSGTTGSPKGVVLTHYNAVATMSASLSMNNIDESAVIPSYLPAAHIYQRMVEQMVFWAGARIGYFHGNVLELVDDLKVLKPTVFPSVPRLYNRFGGVIKSQTVDAPGFKGTLSRHIVQTKLANLKAKDDPSNKHLVYDRIWGKKVAAALGLERANTMISGSAPLDPGLQQFLSIVFANRFMQGYGLTESFGATLGQLPGDHKVGTCGVPLSCIEISLLSVPDMEYTVDDKPYPRGELLLRGPSVFKEYYKNEEETRKAFTDDGWFKTGDIASIDEMGRVQIIDRRKNVLKLAQGEYVSPEKIEGIYLAGCNYLASAFVHGDSLQTFLVGIFGVQPDIFAPWASKILGSNIAPTDLEAIKAACRQDKIKQAVLKDFEKCGKKKLTGFEKVKNVLLAVDPFTVDNETLTPTLKLKRPVAAKKYRAELDVLYADELERQAAPKAKL</sequence>
<dbReference type="STRING" id="1220924.W2RLQ8"/>
<dbReference type="VEuPathDB" id="FungiDB:HMPREF1541_08947"/>
<dbReference type="GO" id="GO:0015916">
    <property type="term" value="P:fatty-acyl-CoA transport"/>
    <property type="evidence" value="ECO:0007669"/>
    <property type="project" value="EnsemblFungi"/>
</dbReference>
<protein>
    <recommendedName>
        <fullName evidence="4">AMP-dependent synthetase/ligase domain-containing protein</fullName>
    </recommendedName>
</protein>
<dbReference type="InterPro" id="IPR042099">
    <property type="entry name" value="ANL_N_sf"/>
</dbReference>
<evidence type="ECO:0000313" key="6">
    <source>
        <dbReference type="Proteomes" id="UP000030752"/>
    </source>
</evidence>
<dbReference type="GeneID" id="19976286"/>
<accession>W2RLQ8</accession>
<feature type="domain" description="AMP-dependent synthetase/ligase" evidence="4">
    <location>
        <begin position="68"/>
        <end position="513"/>
    </location>
</feature>
<dbReference type="OrthoDB" id="1700726at2759"/>
<dbReference type="AlphaFoldDB" id="W2RLQ8"/>
<dbReference type="Gene3D" id="3.40.50.12780">
    <property type="entry name" value="N-terminal domain of ligase-like"/>
    <property type="match status" value="1"/>
</dbReference>
<dbReference type="GO" id="GO:0004467">
    <property type="term" value="F:long-chain fatty acid-CoA ligase activity"/>
    <property type="evidence" value="ECO:0007669"/>
    <property type="project" value="EnsemblFungi"/>
</dbReference>
<dbReference type="GO" id="GO:0031956">
    <property type="term" value="F:medium-chain fatty acid-CoA ligase activity"/>
    <property type="evidence" value="ECO:0007669"/>
    <property type="project" value="EnsemblFungi"/>
</dbReference>
<dbReference type="FunCoup" id="W2RLQ8">
    <property type="interactions" value="292"/>
</dbReference>
<dbReference type="InterPro" id="IPR020845">
    <property type="entry name" value="AMP-binding_CS"/>
</dbReference>
<dbReference type="SUPFAM" id="SSF56801">
    <property type="entry name" value="Acetyl-CoA synthetase-like"/>
    <property type="match status" value="1"/>
</dbReference>
<dbReference type="GO" id="GO:0015910">
    <property type="term" value="P:long-chain fatty acid import into peroxisome"/>
    <property type="evidence" value="ECO:0007669"/>
    <property type="project" value="EnsemblFungi"/>
</dbReference>
<dbReference type="GO" id="GO:0042760">
    <property type="term" value="P:very long-chain fatty acid catabolic process"/>
    <property type="evidence" value="ECO:0007669"/>
    <property type="project" value="EnsemblFungi"/>
</dbReference>
<dbReference type="InParanoid" id="W2RLQ8"/>
<keyword evidence="2" id="KW-0067">ATP-binding</keyword>
<dbReference type="InterPro" id="IPR000873">
    <property type="entry name" value="AMP-dep_synth/lig_dom"/>
</dbReference>
<dbReference type="GO" id="GO:0005524">
    <property type="term" value="F:ATP binding"/>
    <property type="evidence" value="ECO:0007669"/>
    <property type="project" value="UniProtKB-KW"/>
</dbReference>